<dbReference type="Proteomes" id="UP000056453">
    <property type="component" value="Unassembled WGS sequence"/>
</dbReference>
<evidence type="ECO:0000313" key="3">
    <source>
        <dbReference type="Proteomes" id="UP000056453"/>
    </source>
</evidence>
<dbReference type="EMBL" id="LPBJ01000104">
    <property type="protein sequence ID" value="KVP87683.1"/>
    <property type="molecule type" value="Genomic_DNA"/>
</dbReference>
<evidence type="ECO:0000313" key="2">
    <source>
        <dbReference type="EMBL" id="KVP87683.1"/>
    </source>
</evidence>
<feature type="domain" description="IraD/Gp25-like" evidence="1">
    <location>
        <begin position="16"/>
        <end position="101"/>
    </location>
</feature>
<accession>A0AAW3MM07</accession>
<gene>
    <name evidence="2" type="ORF">WJ96_01600</name>
</gene>
<name>A0AAW3MM07_9BURK</name>
<sequence>MKGMNAATGRAIADLDHLYQSIGKIISTPLASCVKRRPFGSDLFSQIDAPNNGAERTRLYAAIATALMRWEPRLVLTRVQITVDDATVGEVFSGKQYVDIEGYTTESGAAVRARVPLNEVATA</sequence>
<dbReference type="InterPro" id="IPR007048">
    <property type="entry name" value="IraD/Gp25-like"/>
</dbReference>
<comment type="caution">
    <text evidence="2">The sequence shown here is derived from an EMBL/GenBank/DDBJ whole genome shotgun (WGS) entry which is preliminary data.</text>
</comment>
<protein>
    <submittedName>
        <fullName evidence="2">Baseplate assembly protein</fullName>
    </submittedName>
</protein>
<dbReference type="Gene3D" id="3.10.450.40">
    <property type="match status" value="1"/>
</dbReference>
<evidence type="ECO:0000259" key="1">
    <source>
        <dbReference type="Pfam" id="PF04965"/>
    </source>
</evidence>
<organism evidence="2 3">
    <name type="scientific">Burkholderia ubonensis</name>
    <dbReference type="NCBI Taxonomy" id="101571"/>
    <lineage>
        <taxon>Bacteria</taxon>
        <taxon>Pseudomonadati</taxon>
        <taxon>Pseudomonadota</taxon>
        <taxon>Betaproteobacteria</taxon>
        <taxon>Burkholderiales</taxon>
        <taxon>Burkholderiaceae</taxon>
        <taxon>Burkholderia</taxon>
        <taxon>Burkholderia cepacia complex</taxon>
    </lineage>
</organism>
<keyword evidence="3" id="KW-1185">Reference proteome</keyword>
<dbReference type="AlphaFoldDB" id="A0AAW3MM07"/>
<dbReference type="SUPFAM" id="SSF160719">
    <property type="entry name" value="gpW/gp25-like"/>
    <property type="match status" value="1"/>
</dbReference>
<dbReference type="Pfam" id="PF04965">
    <property type="entry name" value="GPW_gp25"/>
    <property type="match status" value="1"/>
</dbReference>
<reference evidence="2 3" key="1">
    <citation type="submission" date="2015-11" db="EMBL/GenBank/DDBJ databases">
        <title>Expanding the genomic diversity of Burkholderia species for the development of highly accurate diagnostics.</title>
        <authorList>
            <person name="Sahl J."/>
            <person name="Keim P."/>
            <person name="Wagner D."/>
        </authorList>
    </citation>
    <scope>NUCLEOTIDE SEQUENCE [LARGE SCALE GENOMIC DNA]</scope>
    <source>
        <strain evidence="2 3">MSMB1808WGS</strain>
    </source>
</reference>
<dbReference type="RefSeq" id="WP_059956999.1">
    <property type="nucleotide sequence ID" value="NZ_LPBJ01000104.1"/>
</dbReference>
<proteinExistence type="predicted"/>